<dbReference type="PATRIC" id="fig|1544416.3.peg.865"/>
<evidence type="ECO:0000313" key="2">
    <source>
        <dbReference type="Proteomes" id="UP000050517"/>
    </source>
</evidence>
<name>A0A0Q1ABN2_9CORY</name>
<dbReference type="EMBL" id="LKST01000002">
    <property type="protein sequence ID" value="KQB84070.1"/>
    <property type="molecule type" value="Genomic_DNA"/>
</dbReference>
<evidence type="ECO:0000313" key="1">
    <source>
        <dbReference type="EMBL" id="KQB84070.1"/>
    </source>
</evidence>
<dbReference type="Proteomes" id="UP000050517">
    <property type="component" value="Unassembled WGS sequence"/>
</dbReference>
<accession>A0A0Q1ABN2</accession>
<gene>
    <name evidence="1" type="ORF">Cocul_00866</name>
</gene>
<dbReference type="STRING" id="1544416.Cocul_00866"/>
<organism evidence="1 2">
    <name type="scientific">Corynebacterium oculi</name>
    <dbReference type="NCBI Taxonomy" id="1544416"/>
    <lineage>
        <taxon>Bacteria</taxon>
        <taxon>Bacillati</taxon>
        <taxon>Actinomycetota</taxon>
        <taxon>Actinomycetes</taxon>
        <taxon>Mycobacteriales</taxon>
        <taxon>Corynebacteriaceae</taxon>
        <taxon>Corynebacterium</taxon>
    </lineage>
</organism>
<proteinExistence type="predicted"/>
<reference evidence="1 2" key="1">
    <citation type="submission" date="2015-10" db="EMBL/GenBank/DDBJ databases">
        <title>Corynebacteirum lowii and Corynebacterium oculi species nova, derived from human clinical disease and and emended description of Corynebacterium mastiditis.</title>
        <authorList>
            <person name="Bernard K."/>
            <person name="Pacheco A.L."/>
            <person name="Mcdougall C."/>
            <person name="Burtx T."/>
            <person name="Weibe D."/>
            <person name="Tyler S."/>
            <person name="Olson A.B."/>
            <person name="Cnockaert M."/>
            <person name="Eguchi H."/>
            <person name="Kuwahara T."/>
            <person name="Nakayama-Imaohji H."/>
            <person name="Boudewijins M."/>
            <person name="Van Hoecke F."/>
            <person name="Bernier A.-M."/>
            <person name="Vandamme P."/>
        </authorList>
    </citation>
    <scope>NUCLEOTIDE SEQUENCE [LARGE SCALE GENOMIC DNA]</scope>
    <source>
        <strain evidence="1 2">NML 130210</strain>
    </source>
</reference>
<protein>
    <submittedName>
        <fullName evidence="1">Uncharacterized protein</fullName>
    </submittedName>
</protein>
<keyword evidence="2" id="KW-1185">Reference proteome</keyword>
<sequence length="94" mass="10451">MYRRIPRVVHERMVSDFVERWEGYDSPSQAARVIAAEYGVTVETVRKSVMEAGVWPVMPAREYSKLAEENARLRAQIVTLGHTPCGVDSSGGVG</sequence>
<dbReference type="AlphaFoldDB" id="A0A0Q1ABN2"/>
<comment type="caution">
    <text evidence="1">The sequence shown here is derived from an EMBL/GenBank/DDBJ whole genome shotgun (WGS) entry which is preliminary data.</text>
</comment>